<proteinExistence type="predicted"/>
<feature type="region of interest" description="Disordered" evidence="1">
    <location>
        <begin position="39"/>
        <end position="80"/>
    </location>
</feature>
<feature type="compositionally biased region" description="Basic and acidic residues" evidence="1">
    <location>
        <begin position="39"/>
        <end position="70"/>
    </location>
</feature>
<accession>A0A1G2HRI1</accession>
<evidence type="ECO:0000313" key="2">
    <source>
        <dbReference type="EMBL" id="OGZ65077.1"/>
    </source>
</evidence>
<dbReference type="EMBL" id="MHOM01000013">
    <property type="protein sequence ID" value="OGZ65077.1"/>
    <property type="molecule type" value="Genomic_DNA"/>
</dbReference>
<comment type="caution">
    <text evidence="2">The sequence shown here is derived from an EMBL/GenBank/DDBJ whole genome shotgun (WGS) entry which is preliminary data.</text>
</comment>
<protein>
    <submittedName>
        <fullName evidence="2">Uncharacterized protein</fullName>
    </submittedName>
</protein>
<dbReference type="STRING" id="1802200.A2812_00735"/>
<evidence type="ECO:0000256" key="1">
    <source>
        <dbReference type="SAM" id="MobiDB-lite"/>
    </source>
</evidence>
<name>A0A1G2HRI1_9BACT</name>
<sequence length="80" mass="9610">MSKKMPQSTKKFIRREKVRIRRQFLDSKKQKEMIDKLYSDILNKPEAKKEEPKQVKESPKEKQKKEDKAPKVKSKARPVK</sequence>
<feature type="compositionally biased region" description="Basic residues" evidence="1">
    <location>
        <begin position="71"/>
        <end position="80"/>
    </location>
</feature>
<evidence type="ECO:0000313" key="3">
    <source>
        <dbReference type="Proteomes" id="UP000177190"/>
    </source>
</evidence>
<reference evidence="2 3" key="1">
    <citation type="journal article" date="2016" name="Nat. Commun.">
        <title>Thousands of microbial genomes shed light on interconnected biogeochemical processes in an aquifer system.</title>
        <authorList>
            <person name="Anantharaman K."/>
            <person name="Brown C.T."/>
            <person name="Hug L.A."/>
            <person name="Sharon I."/>
            <person name="Castelle C.J."/>
            <person name="Probst A.J."/>
            <person name="Thomas B.C."/>
            <person name="Singh A."/>
            <person name="Wilkins M.J."/>
            <person name="Karaoz U."/>
            <person name="Brodie E.L."/>
            <person name="Williams K.H."/>
            <person name="Hubbard S.S."/>
            <person name="Banfield J.F."/>
        </authorList>
    </citation>
    <scope>NUCLEOTIDE SEQUENCE [LARGE SCALE GENOMIC DNA]</scope>
</reference>
<organism evidence="2 3">
    <name type="scientific">Candidatus Staskawiczbacteria bacterium RIFCSPHIGHO2_01_FULL_36_16</name>
    <dbReference type="NCBI Taxonomy" id="1802200"/>
    <lineage>
        <taxon>Bacteria</taxon>
        <taxon>Candidatus Staskawicziibacteriota</taxon>
    </lineage>
</organism>
<dbReference type="AlphaFoldDB" id="A0A1G2HRI1"/>
<gene>
    <name evidence="2" type="ORF">A2812_00735</name>
</gene>
<dbReference type="Proteomes" id="UP000177190">
    <property type="component" value="Unassembled WGS sequence"/>
</dbReference>